<dbReference type="CDD" id="cd00876">
    <property type="entry name" value="Ras"/>
    <property type="match status" value="1"/>
</dbReference>
<keyword evidence="5" id="KW-1185">Reference proteome</keyword>
<evidence type="ECO:0000256" key="2">
    <source>
        <dbReference type="ARBA" id="ARBA00022741"/>
    </source>
</evidence>
<comment type="subcellular location">
    <subcellularLocation>
        <location evidence="1">Cell membrane</location>
        <topology evidence="1">Lipid-anchor</topology>
        <orientation evidence="1">Cytoplasmic side</orientation>
    </subcellularLocation>
</comment>
<evidence type="ECO:0000256" key="1">
    <source>
        <dbReference type="ARBA" id="ARBA00004342"/>
    </source>
</evidence>
<evidence type="ECO:0000313" key="5">
    <source>
        <dbReference type="Proteomes" id="UP001498398"/>
    </source>
</evidence>
<dbReference type="SMART" id="SM00173">
    <property type="entry name" value="RAS"/>
    <property type="match status" value="1"/>
</dbReference>
<dbReference type="InterPro" id="IPR005225">
    <property type="entry name" value="Small_GTP-bd"/>
</dbReference>
<proteinExistence type="predicted"/>
<dbReference type="SMART" id="SM00176">
    <property type="entry name" value="RAN"/>
    <property type="match status" value="1"/>
</dbReference>
<dbReference type="Pfam" id="PF00071">
    <property type="entry name" value="Ras"/>
    <property type="match status" value="1"/>
</dbReference>
<dbReference type="Gene3D" id="3.40.50.300">
    <property type="entry name" value="P-loop containing nucleotide triphosphate hydrolases"/>
    <property type="match status" value="1"/>
</dbReference>
<dbReference type="PROSITE" id="PS51420">
    <property type="entry name" value="RHO"/>
    <property type="match status" value="1"/>
</dbReference>
<keyword evidence="2" id="KW-0547">Nucleotide-binding</keyword>
<accession>A0ABR1IV82</accession>
<comment type="caution">
    <text evidence="4">The sequence shown here is derived from an EMBL/GenBank/DDBJ whole genome shotgun (WGS) entry which is preliminary data.</text>
</comment>
<organism evidence="4 5">
    <name type="scientific">Marasmiellus scandens</name>
    <dbReference type="NCBI Taxonomy" id="2682957"/>
    <lineage>
        <taxon>Eukaryota</taxon>
        <taxon>Fungi</taxon>
        <taxon>Dikarya</taxon>
        <taxon>Basidiomycota</taxon>
        <taxon>Agaricomycotina</taxon>
        <taxon>Agaricomycetes</taxon>
        <taxon>Agaricomycetidae</taxon>
        <taxon>Agaricales</taxon>
        <taxon>Marasmiineae</taxon>
        <taxon>Omphalotaceae</taxon>
        <taxon>Marasmiellus</taxon>
    </lineage>
</organism>
<dbReference type="InterPro" id="IPR027417">
    <property type="entry name" value="P-loop_NTPase"/>
</dbReference>
<keyword evidence="3" id="KW-0342">GTP-binding</keyword>
<gene>
    <name evidence="4" type="primary">ras1_2</name>
    <name evidence="4" type="ORF">VKT23_017785</name>
</gene>
<dbReference type="InterPro" id="IPR001806">
    <property type="entry name" value="Small_GTPase"/>
</dbReference>
<sequence length="217" mass="24790">MSGSKDRRTQFLREYKVVIFGDGAVGKSALTIQFFQGRFVDEYDPTLEDSYSKQCLIDDEVAFVEVLDTAGQEEYEALREQYMRMGEGFILVYSITSRNSFEMISGFHQQISRVKDQDMVPVVIVGNKCDLEAERQVGMNEGRDIARAFGCKFLEASAKDRINVDEAFSDAVREIRRHNKQQQRMTMAPGGRVDPYSEKQAITEDHYEGCCSRCIIL</sequence>
<dbReference type="SUPFAM" id="SSF52540">
    <property type="entry name" value="P-loop containing nucleoside triphosphate hydrolases"/>
    <property type="match status" value="1"/>
</dbReference>
<evidence type="ECO:0000256" key="3">
    <source>
        <dbReference type="ARBA" id="ARBA00023134"/>
    </source>
</evidence>
<dbReference type="PROSITE" id="PS51421">
    <property type="entry name" value="RAS"/>
    <property type="match status" value="1"/>
</dbReference>
<dbReference type="PROSITE" id="PS51419">
    <property type="entry name" value="RAB"/>
    <property type="match status" value="1"/>
</dbReference>
<dbReference type="SMART" id="SM00174">
    <property type="entry name" value="RHO"/>
    <property type="match status" value="1"/>
</dbReference>
<dbReference type="PRINTS" id="PR00449">
    <property type="entry name" value="RASTRNSFRMNG"/>
</dbReference>
<dbReference type="SMART" id="SM00175">
    <property type="entry name" value="RAB"/>
    <property type="match status" value="1"/>
</dbReference>
<name>A0ABR1IV82_9AGAR</name>
<dbReference type="InterPro" id="IPR020849">
    <property type="entry name" value="Small_GTPase_Ras-type"/>
</dbReference>
<evidence type="ECO:0000313" key="4">
    <source>
        <dbReference type="EMBL" id="KAK7438859.1"/>
    </source>
</evidence>
<dbReference type="NCBIfam" id="TIGR00231">
    <property type="entry name" value="small_GTP"/>
    <property type="match status" value="1"/>
</dbReference>
<dbReference type="EMBL" id="JBANRG010000076">
    <property type="protein sequence ID" value="KAK7438859.1"/>
    <property type="molecule type" value="Genomic_DNA"/>
</dbReference>
<dbReference type="PANTHER" id="PTHR24070">
    <property type="entry name" value="RAS, DI-RAS, AND RHEB FAMILY MEMBERS OF SMALL GTPASE SUPERFAMILY"/>
    <property type="match status" value="1"/>
</dbReference>
<protein>
    <submittedName>
        <fullName evidence="4">RAS1 protein</fullName>
    </submittedName>
</protein>
<reference evidence="4 5" key="1">
    <citation type="submission" date="2024-01" db="EMBL/GenBank/DDBJ databases">
        <title>A draft genome for the cacao thread blight pathogen Marasmiellus scandens.</title>
        <authorList>
            <person name="Baruah I.K."/>
            <person name="Leung J."/>
            <person name="Bukari Y."/>
            <person name="Amoako-Attah I."/>
            <person name="Meinhardt L.W."/>
            <person name="Bailey B.A."/>
            <person name="Cohen S.P."/>
        </authorList>
    </citation>
    <scope>NUCLEOTIDE SEQUENCE [LARGE SCALE GENOMIC DNA]</scope>
    <source>
        <strain evidence="4 5">GH-19</strain>
    </source>
</reference>
<dbReference type="Proteomes" id="UP001498398">
    <property type="component" value="Unassembled WGS sequence"/>
</dbReference>